<dbReference type="GO" id="GO:0016746">
    <property type="term" value="F:acyltransferase activity"/>
    <property type="evidence" value="ECO:0007669"/>
    <property type="project" value="UniProtKB-KW"/>
</dbReference>
<dbReference type="PANTHER" id="PTHR13285:SF23">
    <property type="entry name" value="TEICHOIC ACID D-ALANYLTRANSFERASE"/>
    <property type="match status" value="1"/>
</dbReference>
<sequence>MLFNSYIFILVFCPAVISLYFLATKRQIRCAKVGLVLASLFFYSYFKLAYLPIIVFSILFNFYVGRVQYRARDLGRHHCERWILALGVTVNLGILFYFKYYAFTISIINPLIGTSWACAKILLPLGLSFYTFQQLSFLVDNYRSNQVHYGFWDYALFVTFFPQLIAGPIVLPVEMLPQFDDPTKKAINFRNWSVGLFLFSCGLAKKCFIADTLAIYSNLGFDSNSILTFAEAWVVALAFSLQLYYDFSGYCDMAMGLGLFFNIQLPLNFNSPYKAADFQEFWRRWHITLGRFMLNYLYIPLGGNRRSSARTLMNLLIVFTLSGIWHGAGVLFLAWGALHGFAILTHRMWKRVGWGRFCPTGGMPRVAGIAVTFVTVTIFWVFFRAQSWTRTVSILRSMFSFHRLQWLSNDFKVAAFDATFSVNKVGAILVASMMMAFFCPNSLEWSQRIKTPWKMAFLTIILFMLGFIFVGRRVPFLYFNF</sequence>
<dbReference type="InterPro" id="IPR028362">
    <property type="entry name" value="AlgI"/>
</dbReference>
<evidence type="ECO:0000256" key="1">
    <source>
        <dbReference type="ARBA" id="ARBA00004651"/>
    </source>
</evidence>
<dbReference type="RefSeq" id="WP_307260744.1">
    <property type="nucleotide sequence ID" value="NZ_JAUSVL010000001.1"/>
</dbReference>
<evidence type="ECO:0000313" key="12">
    <source>
        <dbReference type="Proteomes" id="UP001238163"/>
    </source>
</evidence>
<dbReference type="InterPro" id="IPR004299">
    <property type="entry name" value="MBOAT_fam"/>
</dbReference>
<dbReference type="PIRSF" id="PIRSF500217">
    <property type="entry name" value="AlgI"/>
    <property type="match status" value="1"/>
</dbReference>
<feature type="transmembrane region" description="Helical" evidence="10">
    <location>
        <begin position="191"/>
        <end position="214"/>
    </location>
</feature>
<keyword evidence="8 9" id="KW-0012">Acyltransferase</keyword>
<feature type="transmembrane region" description="Helical" evidence="10">
    <location>
        <begin position="81"/>
        <end position="101"/>
    </location>
</feature>
<feature type="transmembrane region" description="Helical" evidence="10">
    <location>
        <begin position="151"/>
        <end position="171"/>
    </location>
</feature>
<dbReference type="InterPro" id="IPR024194">
    <property type="entry name" value="Ac/AlaTfrase_AlgI/DltB"/>
</dbReference>
<comment type="subcellular location">
    <subcellularLocation>
        <location evidence="1">Cell membrane</location>
        <topology evidence="1">Multi-pass membrane protein</topology>
    </subcellularLocation>
</comment>
<keyword evidence="7 9" id="KW-0472">Membrane</keyword>
<evidence type="ECO:0000256" key="2">
    <source>
        <dbReference type="ARBA" id="ARBA00010323"/>
    </source>
</evidence>
<organism evidence="11 12">
    <name type="scientific">Oligosphaera ethanolica</name>
    <dbReference type="NCBI Taxonomy" id="760260"/>
    <lineage>
        <taxon>Bacteria</taxon>
        <taxon>Pseudomonadati</taxon>
        <taxon>Lentisphaerota</taxon>
        <taxon>Oligosphaeria</taxon>
        <taxon>Oligosphaerales</taxon>
        <taxon>Oligosphaeraceae</taxon>
        <taxon>Oligosphaera</taxon>
    </lineage>
</organism>
<feature type="transmembrane region" description="Helical" evidence="10">
    <location>
        <begin position="425"/>
        <end position="443"/>
    </location>
</feature>
<evidence type="ECO:0000313" key="11">
    <source>
        <dbReference type="EMBL" id="MDQ0289323.1"/>
    </source>
</evidence>
<keyword evidence="4 9" id="KW-0808">Transferase</keyword>
<evidence type="ECO:0000256" key="7">
    <source>
        <dbReference type="ARBA" id="ARBA00023136"/>
    </source>
</evidence>
<dbReference type="GO" id="GO:0042121">
    <property type="term" value="P:alginic acid biosynthetic process"/>
    <property type="evidence" value="ECO:0007669"/>
    <property type="project" value="InterPro"/>
</dbReference>
<dbReference type="Proteomes" id="UP001238163">
    <property type="component" value="Unassembled WGS sequence"/>
</dbReference>
<keyword evidence="12" id="KW-1185">Reference proteome</keyword>
<keyword evidence="5 10" id="KW-0812">Transmembrane</keyword>
<dbReference type="PANTHER" id="PTHR13285">
    <property type="entry name" value="ACYLTRANSFERASE"/>
    <property type="match status" value="1"/>
</dbReference>
<feature type="transmembrane region" description="Helical" evidence="10">
    <location>
        <begin position="6"/>
        <end position="23"/>
    </location>
</feature>
<dbReference type="GO" id="GO:0005886">
    <property type="term" value="C:plasma membrane"/>
    <property type="evidence" value="ECO:0007669"/>
    <property type="project" value="UniProtKB-SubCell"/>
</dbReference>
<dbReference type="EMBL" id="JAUSVL010000001">
    <property type="protein sequence ID" value="MDQ0289323.1"/>
    <property type="molecule type" value="Genomic_DNA"/>
</dbReference>
<evidence type="ECO:0000256" key="9">
    <source>
        <dbReference type="PIRNR" id="PIRNR016636"/>
    </source>
</evidence>
<evidence type="ECO:0000256" key="10">
    <source>
        <dbReference type="SAM" id="Phobius"/>
    </source>
</evidence>
<protein>
    <submittedName>
        <fullName evidence="11">D-alanyl-lipoteichoic acid acyltransferase DltB (MBOAT superfamily)</fullName>
    </submittedName>
</protein>
<feature type="transmembrane region" description="Helical" evidence="10">
    <location>
        <begin position="455"/>
        <end position="474"/>
    </location>
</feature>
<feature type="transmembrane region" description="Helical" evidence="10">
    <location>
        <begin position="315"/>
        <end position="344"/>
    </location>
</feature>
<comment type="caution">
    <text evidence="11">The sequence shown here is derived from an EMBL/GenBank/DDBJ whole genome shotgun (WGS) entry which is preliminary data.</text>
</comment>
<keyword evidence="6 10" id="KW-1133">Transmembrane helix</keyword>
<feature type="transmembrane region" description="Helical" evidence="10">
    <location>
        <begin position="226"/>
        <end position="245"/>
    </location>
</feature>
<feature type="transmembrane region" description="Helical" evidence="10">
    <location>
        <begin position="365"/>
        <end position="383"/>
    </location>
</feature>
<accession>A0AAE3VF29</accession>
<gene>
    <name evidence="11" type="ORF">J3R75_001430</name>
</gene>
<evidence type="ECO:0000256" key="3">
    <source>
        <dbReference type="ARBA" id="ARBA00022475"/>
    </source>
</evidence>
<evidence type="ECO:0000256" key="5">
    <source>
        <dbReference type="ARBA" id="ARBA00022692"/>
    </source>
</evidence>
<evidence type="ECO:0000256" key="8">
    <source>
        <dbReference type="ARBA" id="ARBA00023315"/>
    </source>
</evidence>
<dbReference type="InterPro" id="IPR051085">
    <property type="entry name" value="MB_O-acyltransferase"/>
</dbReference>
<evidence type="ECO:0000256" key="4">
    <source>
        <dbReference type="ARBA" id="ARBA00022679"/>
    </source>
</evidence>
<name>A0AAE3VF29_9BACT</name>
<dbReference type="Pfam" id="PF03062">
    <property type="entry name" value="MBOAT"/>
    <property type="match status" value="1"/>
</dbReference>
<reference evidence="11" key="1">
    <citation type="submission" date="2023-07" db="EMBL/GenBank/DDBJ databases">
        <title>Genomic Encyclopedia of Type Strains, Phase IV (KMG-IV): sequencing the most valuable type-strain genomes for metagenomic binning, comparative biology and taxonomic classification.</title>
        <authorList>
            <person name="Goeker M."/>
        </authorList>
    </citation>
    <scope>NUCLEOTIDE SEQUENCE</scope>
    <source>
        <strain evidence="11">DSM 24202</strain>
    </source>
</reference>
<proteinExistence type="inferred from homology"/>
<comment type="similarity">
    <text evidence="2 9">Belongs to the membrane-bound acyltransferase family.</text>
</comment>
<dbReference type="PIRSF" id="PIRSF016636">
    <property type="entry name" value="AlgI_DltB"/>
    <property type="match status" value="1"/>
</dbReference>
<dbReference type="AlphaFoldDB" id="A0AAE3VF29"/>
<keyword evidence="3 9" id="KW-1003">Cell membrane</keyword>
<evidence type="ECO:0000256" key="6">
    <source>
        <dbReference type="ARBA" id="ARBA00022989"/>
    </source>
</evidence>